<proteinExistence type="inferred from homology"/>
<evidence type="ECO:0000256" key="2">
    <source>
        <dbReference type="ARBA" id="ARBA00022540"/>
    </source>
</evidence>
<gene>
    <name evidence="7" type="primary">LOC103524978</name>
</gene>
<protein>
    <submittedName>
        <fullName evidence="7">Eukaryotic translation initiation factor 4 gamma 3-like</fullName>
    </submittedName>
</protein>
<dbReference type="PaxDb" id="121845-A0A3Q0INZ4"/>
<dbReference type="InterPro" id="IPR016024">
    <property type="entry name" value="ARM-type_fold"/>
</dbReference>
<keyword evidence="3" id="KW-0648">Protein biosynthesis</keyword>
<dbReference type="Pfam" id="PF02854">
    <property type="entry name" value="MIF4G"/>
    <property type="match status" value="1"/>
</dbReference>
<feature type="region of interest" description="Disordered" evidence="4">
    <location>
        <begin position="219"/>
        <end position="312"/>
    </location>
</feature>
<dbReference type="PANTHER" id="PTHR23253">
    <property type="entry name" value="EUKARYOTIC TRANSLATION INITIATION FACTOR 4 GAMMA"/>
    <property type="match status" value="1"/>
</dbReference>
<evidence type="ECO:0000313" key="7">
    <source>
        <dbReference type="RefSeq" id="XP_026676030.1"/>
    </source>
</evidence>
<organism evidence="6 7">
    <name type="scientific">Diaphorina citri</name>
    <name type="common">Asian citrus psyllid</name>
    <dbReference type="NCBI Taxonomy" id="121845"/>
    <lineage>
        <taxon>Eukaryota</taxon>
        <taxon>Metazoa</taxon>
        <taxon>Ecdysozoa</taxon>
        <taxon>Arthropoda</taxon>
        <taxon>Hexapoda</taxon>
        <taxon>Insecta</taxon>
        <taxon>Pterygota</taxon>
        <taxon>Neoptera</taxon>
        <taxon>Paraneoptera</taxon>
        <taxon>Hemiptera</taxon>
        <taxon>Sternorrhyncha</taxon>
        <taxon>Psylloidea</taxon>
        <taxon>Psyllidae</taxon>
        <taxon>Diaphorininae</taxon>
        <taxon>Diaphorina</taxon>
    </lineage>
</organism>
<dbReference type="Gene3D" id="1.25.40.180">
    <property type="match status" value="1"/>
</dbReference>
<dbReference type="GO" id="GO:0016281">
    <property type="term" value="C:eukaryotic translation initiation factor 4F complex"/>
    <property type="evidence" value="ECO:0007669"/>
    <property type="project" value="TreeGrafter"/>
</dbReference>
<feature type="domain" description="MIF4G" evidence="5">
    <location>
        <begin position="18"/>
        <end position="136"/>
    </location>
</feature>
<feature type="region of interest" description="Disordered" evidence="4">
    <location>
        <begin position="167"/>
        <end position="202"/>
    </location>
</feature>
<comment type="similarity">
    <text evidence="1">Belongs to the eukaryotic initiation factor 4G family.</text>
</comment>
<evidence type="ECO:0000256" key="4">
    <source>
        <dbReference type="SAM" id="MobiDB-lite"/>
    </source>
</evidence>
<dbReference type="GO" id="GO:0003743">
    <property type="term" value="F:translation initiation factor activity"/>
    <property type="evidence" value="ECO:0007669"/>
    <property type="project" value="UniProtKB-KW"/>
</dbReference>
<dbReference type="AlphaFoldDB" id="A0A3Q0INZ4"/>
<feature type="compositionally biased region" description="Low complexity" evidence="4">
    <location>
        <begin position="183"/>
        <end position="199"/>
    </location>
</feature>
<dbReference type="GO" id="GO:0003729">
    <property type="term" value="F:mRNA binding"/>
    <property type="evidence" value="ECO:0007669"/>
    <property type="project" value="TreeGrafter"/>
</dbReference>
<evidence type="ECO:0000259" key="5">
    <source>
        <dbReference type="Pfam" id="PF02854"/>
    </source>
</evidence>
<feature type="region of interest" description="Disordered" evidence="4">
    <location>
        <begin position="1"/>
        <end position="21"/>
    </location>
</feature>
<dbReference type="STRING" id="121845.A0A3Q0INZ4"/>
<evidence type="ECO:0000313" key="6">
    <source>
        <dbReference type="Proteomes" id="UP000079169"/>
    </source>
</evidence>
<feature type="compositionally biased region" description="Low complexity" evidence="4">
    <location>
        <begin position="241"/>
        <end position="252"/>
    </location>
</feature>
<evidence type="ECO:0000256" key="1">
    <source>
        <dbReference type="ARBA" id="ARBA00005775"/>
    </source>
</evidence>
<evidence type="ECO:0000256" key="3">
    <source>
        <dbReference type="ARBA" id="ARBA00022917"/>
    </source>
</evidence>
<feature type="compositionally biased region" description="Basic and acidic residues" evidence="4">
    <location>
        <begin position="8"/>
        <end position="19"/>
    </location>
</feature>
<dbReference type="KEGG" id="dci:103524978"/>
<dbReference type="RefSeq" id="XP_026676030.1">
    <property type="nucleotide sequence ID" value="XM_026820229.1"/>
</dbReference>
<keyword evidence="2" id="KW-0396">Initiation factor</keyword>
<reference evidence="7" key="1">
    <citation type="submission" date="2025-08" db="UniProtKB">
        <authorList>
            <consortium name="RefSeq"/>
        </authorList>
    </citation>
    <scope>IDENTIFICATION</scope>
</reference>
<name>A0A3Q0INZ4_DIACI</name>
<dbReference type="SUPFAM" id="SSF48371">
    <property type="entry name" value="ARM repeat"/>
    <property type="match status" value="1"/>
</dbReference>
<dbReference type="GeneID" id="103524978"/>
<dbReference type="Proteomes" id="UP000079169">
    <property type="component" value="Unplaced"/>
</dbReference>
<feature type="compositionally biased region" description="Basic and acidic residues" evidence="4">
    <location>
        <begin position="167"/>
        <end position="176"/>
    </location>
</feature>
<dbReference type="InterPro" id="IPR003890">
    <property type="entry name" value="MIF4G-like_typ-3"/>
</dbReference>
<accession>A0A3Q0INZ4</accession>
<sequence>MDSLKTISDQKEREEKRLEYEDEERLHRKKSVGVMTFIGELFKLRLLHPRVVHGCFHMLLEKGNDVESLECLAKLITSTGKAVEELNNGSGPYSEMSKNSWVDVIKKVRKLVDDKNRDKIPSRLRFMILDVLDLKDRNWVPRMAENKPKTMAQIEKDIDQEAMRKNMQIRDDDRNMPVKMPNKKPQQTNQTPTQSQASQKINVDVGKLKVATDPFELSLRPNIWGSGASGFKSAAKPAVTSRRPPAMSSPAPLTHTNSFSVLSLPEAPAPAPSLAPSTPSGKGKPAAAQRTPQKKASVEKPPTPAAVKNDNAAFERSLAAASDVKDNYDIEDKYLEFLSYGPAFTDKMNDKDNQYQEEVS</sequence>
<keyword evidence="6" id="KW-1185">Reference proteome</keyword>
<dbReference type="PANTHER" id="PTHR23253:SF9">
    <property type="entry name" value="EUKARYOTIC TRANSLATION INITIATION FACTOR 4 GAMMA 2"/>
    <property type="match status" value="1"/>
</dbReference>